<organism evidence="10 11">
    <name type="scientific">Microthyrium microscopicum</name>
    <dbReference type="NCBI Taxonomy" id="703497"/>
    <lineage>
        <taxon>Eukaryota</taxon>
        <taxon>Fungi</taxon>
        <taxon>Dikarya</taxon>
        <taxon>Ascomycota</taxon>
        <taxon>Pezizomycotina</taxon>
        <taxon>Dothideomycetes</taxon>
        <taxon>Dothideomycetes incertae sedis</taxon>
        <taxon>Microthyriales</taxon>
        <taxon>Microthyriaceae</taxon>
        <taxon>Microthyrium</taxon>
    </lineage>
</organism>
<sequence length="251" mass="27255">MSPSAVSDPHVLSSGKVWVPLENNPSVMTKLAHRLGLSDDLEFVDVYSVTEDSLMAMVPRPVYAILWLFPITKNSEEALAEEDAGMALYDGSGANEPVLWFRQTVGHACGLMGMLHCIINGEAAAHITPGSELDKLVDKAIPAKPDARAQQVYDSEFLEIAHAEAAHGGDSNVPLPSDPVPYGFTAFVKGKDGHLWELEGRRKGPVDRGLLGPDEDILSERVLGLSVYPYINREKVDESRFSCTALVTADK</sequence>
<comment type="catalytic activity">
    <reaction evidence="1 8">
        <text>Thiol-dependent hydrolysis of ester, thioester, amide, peptide and isopeptide bonds formed by the C-terminal Gly of ubiquitin (a 76-residue protein attached to proteins as an intracellular targeting signal).</text>
        <dbReference type="EC" id="3.4.19.12"/>
    </reaction>
</comment>
<evidence type="ECO:0000256" key="7">
    <source>
        <dbReference type="PROSITE-ProRule" id="PRU01393"/>
    </source>
</evidence>
<dbReference type="GO" id="GO:0004843">
    <property type="term" value="F:cysteine-type deubiquitinase activity"/>
    <property type="evidence" value="ECO:0007669"/>
    <property type="project" value="UniProtKB-EC"/>
</dbReference>
<dbReference type="EC" id="3.4.19.12" evidence="8"/>
<dbReference type="GO" id="GO:0005737">
    <property type="term" value="C:cytoplasm"/>
    <property type="evidence" value="ECO:0007669"/>
    <property type="project" value="TreeGrafter"/>
</dbReference>
<dbReference type="PROSITE" id="PS52048">
    <property type="entry name" value="UCH_DOMAIN"/>
    <property type="match status" value="1"/>
</dbReference>
<name>A0A6A6UJM7_9PEZI</name>
<evidence type="ECO:0000313" key="11">
    <source>
        <dbReference type="Proteomes" id="UP000799302"/>
    </source>
</evidence>
<dbReference type="SUPFAM" id="SSF54001">
    <property type="entry name" value="Cysteine proteinases"/>
    <property type="match status" value="1"/>
</dbReference>
<evidence type="ECO:0000256" key="1">
    <source>
        <dbReference type="ARBA" id="ARBA00000707"/>
    </source>
</evidence>
<dbReference type="PANTHER" id="PTHR10589:SF17">
    <property type="entry name" value="UBIQUITIN CARBOXYL-TERMINAL HYDROLASE"/>
    <property type="match status" value="1"/>
</dbReference>
<comment type="similarity">
    <text evidence="2 7 8">Belongs to the peptidase C12 family.</text>
</comment>
<dbReference type="EMBL" id="MU004232">
    <property type="protein sequence ID" value="KAF2672475.1"/>
    <property type="molecule type" value="Genomic_DNA"/>
</dbReference>
<dbReference type="PANTHER" id="PTHR10589">
    <property type="entry name" value="UBIQUITIN CARBOXYL-TERMINAL HYDROLASE"/>
    <property type="match status" value="1"/>
</dbReference>
<evidence type="ECO:0000256" key="2">
    <source>
        <dbReference type="ARBA" id="ARBA00009326"/>
    </source>
</evidence>
<evidence type="ECO:0000256" key="5">
    <source>
        <dbReference type="ARBA" id="ARBA00022801"/>
    </source>
</evidence>
<keyword evidence="3 8" id="KW-0645">Protease</keyword>
<dbReference type="PRINTS" id="PR00707">
    <property type="entry name" value="UBCTHYDRLASE"/>
</dbReference>
<accession>A0A6A6UJM7</accession>
<keyword evidence="11" id="KW-1185">Reference proteome</keyword>
<evidence type="ECO:0000256" key="8">
    <source>
        <dbReference type="RuleBase" id="RU361215"/>
    </source>
</evidence>
<dbReference type="Gene3D" id="3.40.532.10">
    <property type="entry name" value="Peptidase C12, ubiquitin carboxyl-terminal hydrolase"/>
    <property type="match status" value="1"/>
</dbReference>
<dbReference type="CDD" id="cd09616">
    <property type="entry name" value="Peptidase_C12_UCH_L1_L3"/>
    <property type="match status" value="1"/>
</dbReference>
<feature type="domain" description="UCH catalytic" evidence="9">
    <location>
        <begin position="17"/>
        <end position="248"/>
    </location>
</feature>
<reference evidence="10" key="1">
    <citation type="journal article" date="2020" name="Stud. Mycol.">
        <title>101 Dothideomycetes genomes: a test case for predicting lifestyles and emergence of pathogens.</title>
        <authorList>
            <person name="Haridas S."/>
            <person name="Albert R."/>
            <person name="Binder M."/>
            <person name="Bloem J."/>
            <person name="Labutti K."/>
            <person name="Salamov A."/>
            <person name="Andreopoulos B."/>
            <person name="Baker S."/>
            <person name="Barry K."/>
            <person name="Bills G."/>
            <person name="Bluhm B."/>
            <person name="Cannon C."/>
            <person name="Castanera R."/>
            <person name="Culley D."/>
            <person name="Daum C."/>
            <person name="Ezra D."/>
            <person name="Gonzalez J."/>
            <person name="Henrissat B."/>
            <person name="Kuo A."/>
            <person name="Liang C."/>
            <person name="Lipzen A."/>
            <person name="Lutzoni F."/>
            <person name="Magnuson J."/>
            <person name="Mondo S."/>
            <person name="Nolan M."/>
            <person name="Ohm R."/>
            <person name="Pangilinan J."/>
            <person name="Park H.-J."/>
            <person name="Ramirez L."/>
            <person name="Alfaro M."/>
            <person name="Sun H."/>
            <person name="Tritt A."/>
            <person name="Yoshinaga Y."/>
            <person name="Zwiers L.-H."/>
            <person name="Turgeon B."/>
            <person name="Goodwin S."/>
            <person name="Spatafora J."/>
            <person name="Crous P."/>
            <person name="Grigoriev I."/>
        </authorList>
    </citation>
    <scope>NUCLEOTIDE SEQUENCE</scope>
    <source>
        <strain evidence="10">CBS 115976</strain>
    </source>
</reference>
<keyword evidence="5 8" id="KW-0378">Hydrolase</keyword>
<evidence type="ECO:0000256" key="4">
    <source>
        <dbReference type="ARBA" id="ARBA00022786"/>
    </source>
</evidence>
<dbReference type="OrthoDB" id="427186at2759"/>
<dbReference type="InterPro" id="IPR038765">
    <property type="entry name" value="Papain-like_cys_pep_sf"/>
</dbReference>
<dbReference type="InterPro" id="IPR036959">
    <property type="entry name" value="Peptidase_C12_UCH_sf"/>
</dbReference>
<dbReference type="Pfam" id="PF01088">
    <property type="entry name" value="Peptidase_C12"/>
    <property type="match status" value="1"/>
</dbReference>
<comment type="caution">
    <text evidence="7">Lacks conserved residue(s) required for the propagation of feature annotation.</text>
</comment>
<protein>
    <recommendedName>
        <fullName evidence="8">Ubiquitin carboxyl-terminal hydrolase</fullName>
        <ecNumber evidence="8">3.4.19.12</ecNumber>
    </recommendedName>
</protein>
<evidence type="ECO:0000313" key="10">
    <source>
        <dbReference type="EMBL" id="KAF2672475.1"/>
    </source>
</evidence>
<keyword evidence="4 8" id="KW-0833">Ubl conjugation pathway</keyword>
<evidence type="ECO:0000256" key="3">
    <source>
        <dbReference type="ARBA" id="ARBA00022670"/>
    </source>
</evidence>
<dbReference type="GO" id="GO:0016579">
    <property type="term" value="P:protein deubiquitination"/>
    <property type="evidence" value="ECO:0007669"/>
    <property type="project" value="TreeGrafter"/>
</dbReference>
<dbReference type="GO" id="GO:0006511">
    <property type="term" value="P:ubiquitin-dependent protein catabolic process"/>
    <property type="evidence" value="ECO:0007669"/>
    <property type="project" value="UniProtKB-UniRule"/>
</dbReference>
<dbReference type="AlphaFoldDB" id="A0A6A6UJM7"/>
<dbReference type="InterPro" id="IPR001578">
    <property type="entry name" value="Peptidase_C12_UCH"/>
</dbReference>
<evidence type="ECO:0000256" key="6">
    <source>
        <dbReference type="ARBA" id="ARBA00022807"/>
    </source>
</evidence>
<proteinExistence type="inferred from homology"/>
<gene>
    <name evidence="10" type="ORF">BT63DRAFT_468429</name>
</gene>
<keyword evidence="6 8" id="KW-0788">Thiol protease</keyword>
<evidence type="ECO:0000259" key="9">
    <source>
        <dbReference type="PROSITE" id="PS52048"/>
    </source>
</evidence>
<dbReference type="Proteomes" id="UP000799302">
    <property type="component" value="Unassembled WGS sequence"/>
</dbReference>